<accession>A0AAD6VCD0</accession>
<protein>
    <recommendedName>
        <fullName evidence="6">Tyr recombinase domain-containing protein</fullName>
    </recommendedName>
</protein>
<name>A0AAD6VCD0_9AGAR</name>
<evidence type="ECO:0000313" key="5">
    <source>
        <dbReference type="Proteomes" id="UP001219525"/>
    </source>
</evidence>
<dbReference type="GO" id="GO:0015074">
    <property type="term" value="P:DNA integration"/>
    <property type="evidence" value="ECO:0007669"/>
    <property type="project" value="InterPro"/>
</dbReference>
<dbReference type="SUPFAM" id="SSF56349">
    <property type="entry name" value="DNA breaking-rejoining enzymes"/>
    <property type="match status" value="1"/>
</dbReference>
<keyword evidence="1" id="KW-0238">DNA-binding</keyword>
<keyword evidence="5" id="KW-1185">Reference proteome</keyword>
<comment type="caution">
    <text evidence="4">The sequence shown here is derived from an EMBL/GenBank/DDBJ whole genome shotgun (WGS) entry which is preliminary data.</text>
</comment>
<feature type="compositionally biased region" description="Polar residues" evidence="3">
    <location>
        <begin position="1"/>
        <end position="22"/>
    </location>
</feature>
<dbReference type="Gene3D" id="1.10.150.130">
    <property type="match status" value="1"/>
</dbReference>
<evidence type="ECO:0000256" key="2">
    <source>
        <dbReference type="ARBA" id="ARBA00023172"/>
    </source>
</evidence>
<dbReference type="InterPro" id="IPR052925">
    <property type="entry name" value="Phage_Integrase-like_Recomb"/>
</dbReference>
<feature type="region of interest" description="Disordered" evidence="3">
    <location>
        <begin position="1"/>
        <end position="51"/>
    </location>
</feature>
<dbReference type="GO" id="GO:0006310">
    <property type="term" value="P:DNA recombination"/>
    <property type="evidence" value="ECO:0007669"/>
    <property type="project" value="UniProtKB-KW"/>
</dbReference>
<evidence type="ECO:0008006" key="6">
    <source>
        <dbReference type="Google" id="ProtNLM"/>
    </source>
</evidence>
<evidence type="ECO:0000313" key="4">
    <source>
        <dbReference type="EMBL" id="KAJ7208920.1"/>
    </source>
</evidence>
<dbReference type="Proteomes" id="UP001219525">
    <property type="component" value="Unassembled WGS sequence"/>
</dbReference>
<gene>
    <name evidence="4" type="ORF">GGX14DRAFT_395546</name>
</gene>
<dbReference type="PANTHER" id="PTHR34605">
    <property type="entry name" value="PHAGE_INTEGRASE DOMAIN-CONTAINING PROTEIN"/>
    <property type="match status" value="1"/>
</dbReference>
<reference evidence="4" key="1">
    <citation type="submission" date="2023-03" db="EMBL/GenBank/DDBJ databases">
        <title>Massive genome expansion in bonnet fungi (Mycena s.s.) driven by repeated elements and novel gene families across ecological guilds.</title>
        <authorList>
            <consortium name="Lawrence Berkeley National Laboratory"/>
            <person name="Harder C.B."/>
            <person name="Miyauchi S."/>
            <person name="Viragh M."/>
            <person name="Kuo A."/>
            <person name="Thoen E."/>
            <person name="Andreopoulos B."/>
            <person name="Lu D."/>
            <person name="Skrede I."/>
            <person name="Drula E."/>
            <person name="Henrissat B."/>
            <person name="Morin E."/>
            <person name="Kohler A."/>
            <person name="Barry K."/>
            <person name="LaButti K."/>
            <person name="Morin E."/>
            <person name="Salamov A."/>
            <person name="Lipzen A."/>
            <person name="Mereny Z."/>
            <person name="Hegedus B."/>
            <person name="Baldrian P."/>
            <person name="Stursova M."/>
            <person name="Weitz H."/>
            <person name="Taylor A."/>
            <person name="Grigoriev I.V."/>
            <person name="Nagy L.G."/>
            <person name="Martin F."/>
            <person name="Kauserud H."/>
        </authorList>
    </citation>
    <scope>NUCLEOTIDE SEQUENCE</scope>
    <source>
        <strain evidence="4">9144</strain>
    </source>
</reference>
<sequence>MPQQIQSLMTTPPLSSRINSTVGIGPRRSAQTTGQRPHPYKAGFTPKPSPLRPHVLARDRLRLWRPLSGRSSAGSGLPAGDADLERIFNVLTSAWAEGTTETYGSALLSWHIFCDSKTVPEPSRAPAAAYISALAGFLSDGTISNYISGIRAWHILQGVEWAMNTRVHLSWRLYCSISFNSQNIRKFSYVSRVTEGIFEYPKQSHKIGEKWHKKSKFRLVILRLSERFPAIFGGYTNFFWVSRAADRLTPASSKRQARMPYTVDILVKLRPFFNLSKPFDASLFMSSRQMFATSPIATGWSKQILPYREQSLLRTGRVFTGPNRMARPIRNLRSLNAPPVNGALFAYLHGSTHRSLTKTAFKKRLADAFKAADIDFIHVHGIRVGSTLEYLLRGVPLDVVKTKGRWASDAFAIYLRRHAEIMAPYMQAKPQLHANVLRIMMPRASAVSIRFNSRHTNVSEFLARIITHIH</sequence>
<evidence type="ECO:0000256" key="3">
    <source>
        <dbReference type="SAM" id="MobiDB-lite"/>
    </source>
</evidence>
<dbReference type="PANTHER" id="PTHR34605:SF3">
    <property type="entry name" value="P CELL-TYPE AGGLUTINATION PROTEIN MAP4-LIKE-RELATED"/>
    <property type="match status" value="1"/>
</dbReference>
<dbReference type="InterPro" id="IPR013762">
    <property type="entry name" value="Integrase-like_cat_sf"/>
</dbReference>
<dbReference type="SUPFAM" id="SSF47823">
    <property type="entry name" value="lambda integrase-like, N-terminal domain"/>
    <property type="match status" value="1"/>
</dbReference>
<dbReference type="Gene3D" id="1.10.443.10">
    <property type="entry name" value="Intergrase catalytic core"/>
    <property type="match status" value="1"/>
</dbReference>
<dbReference type="InterPro" id="IPR011010">
    <property type="entry name" value="DNA_brk_join_enz"/>
</dbReference>
<keyword evidence="2" id="KW-0233">DNA recombination</keyword>
<evidence type="ECO:0000256" key="1">
    <source>
        <dbReference type="ARBA" id="ARBA00023125"/>
    </source>
</evidence>
<organism evidence="4 5">
    <name type="scientific">Mycena pura</name>
    <dbReference type="NCBI Taxonomy" id="153505"/>
    <lineage>
        <taxon>Eukaryota</taxon>
        <taxon>Fungi</taxon>
        <taxon>Dikarya</taxon>
        <taxon>Basidiomycota</taxon>
        <taxon>Agaricomycotina</taxon>
        <taxon>Agaricomycetes</taxon>
        <taxon>Agaricomycetidae</taxon>
        <taxon>Agaricales</taxon>
        <taxon>Marasmiineae</taxon>
        <taxon>Mycenaceae</taxon>
        <taxon>Mycena</taxon>
    </lineage>
</organism>
<proteinExistence type="predicted"/>
<dbReference type="InterPro" id="IPR010998">
    <property type="entry name" value="Integrase_recombinase_N"/>
</dbReference>
<dbReference type="GO" id="GO:0003677">
    <property type="term" value="F:DNA binding"/>
    <property type="evidence" value="ECO:0007669"/>
    <property type="project" value="UniProtKB-KW"/>
</dbReference>
<dbReference type="AlphaFoldDB" id="A0AAD6VCD0"/>
<dbReference type="EMBL" id="JARJCW010000032">
    <property type="protein sequence ID" value="KAJ7208920.1"/>
    <property type="molecule type" value="Genomic_DNA"/>
</dbReference>